<dbReference type="SUPFAM" id="SSF49354">
    <property type="entry name" value="PapD-like"/>
    <property type="match status" value="1"/>
</dbReference>
<evidence type="ECO:0000313" key="11">
    <source>
        <dbReference type="Proteomes" id="UP000005237"/>
    </source>
</evidence>
<keyword evidence="11" id="KW-1185">Reference proteome</keyword>
<evidence type="ECO:0000256" key="3">
    <source>
        <dbReference type="ARBA" id="ARBA00023212"/>
    </source>
</evidence>
<dbReference type="InterPro" id="IPR008962">
    <property type="entry name" value="PapD-like_sf"/>
</dbReference>
<sequence>PKSSRSSRSSRSTRTARAAPDEVSDESKPAGSGSSPNGRKSSRSSTDVAGGPGRYKDGANPMESSSFHKLKTESDGFAGTLVGPGNNLHDMLFFPMDRIVFNGPFDIDNITYHMKVVNNSHHRLAYAIKGNAVPRVMANPAFGILKSKEERLLAVTVQKFEWDDVHFEKDRIAFDYILLADNNKTEKFALDMFKKSESKRRKNILIQYNP</sequence>
<dbReference type="PANTHER" id="PTHR22920">
    <property type="entry name" value="MAJOR SPERM PROTEIN"/>
    <property type="match status" value="1"/>
</dbReference>
<feature type="compositionally biased region" description="Low complexity" evidence="8">
    <location>
        <begin position="1"/>
        <end position="18"/>
    </location>
</feature>
<feature type="domain" description="MSP" evidence="9">
    <location>
        <begin position="90"/>
        <end position="209"/>
    </location>
</feature>
<keyword evidence="4" id="KW-0966">Cell projection</keyword>
<evidence type="ECO:0000256" key="5">
    <source>
        <dbReference type="ARBA" id="ARBA00037744"/>
    </source>
</evidence>
<evidence type="ECO:0000256" key="8">
    <source>
        <dbReference type="SAM" id="MobiDB-lite"/>
    </source>
</evidence>
<dbReference type="GO" id="GO:0031143">
    <property type="term" value="C:pseudopodium"/>
    <property type="evidence" value="ECO:0007669"/>
    <property type="project" value="UniProtKB-SubCell"/>
</dbReference>
<comment type="function">
    <text evidence="5 7">Central component in molecular interactions underlying sperm crawling. Forms an extensive filament system that extends from sperm villipoda, along the leading edge of the pseudopod.</text>
</comment>
<keyword evidence="2" id="KW-0963">Cytoplasm</keyword>
<dbReference type="Pfam" id="PF00635">
    <property type="entry name" value="Motile_Sperm"/>
    <property type="match status" value="1"/>
</dbReference>
<organism evidence="10 11">
    <name type="scientific">Caenorhabditis japonica</name>
    <dbReference type="NCBI Taxonomy" id="281687"/>
    <lineage>
        <taxon>Eukaryota</taxon>
        <taxon>Metazoa</taxon>
        <taxon>Ecdysozoa</taxon>
        <taxon>Nematoda</taxon>
        <taxon>Chromadorea</taxon>
        <taxon>Rhabditida</taxon>
        <taxon>Rhabditina</taxon>
        <taxon>Rhabditomorpha</taxon>
        <taxon>Rhabditoidea</taxon>
        <taxon>Rhabditidae</taxon>
        <taxon>Peloderinae</taxon>
        <taxon>Caenorhabditis</taxon>
    </lineage>
</organism>
<evidence type="ECO:0000256" key="2">
    <source>
        <dbReference type="ARBA" id="ARBA00022490"/>
    </source>
</evidence>
<evidence type="ECO:0000313" key="10">
    <source>
        <dbReference type="EnsemblMetazoa" id="CJA14158b.1"/>
    </source>
</evidence>
<evidence type="ECO:0000256" key="7">
    <source>
        <dbReference type="RuleBase" id="RU003425"/>
    </source>
</evidence>
<dbReference type="PROSITE" id="PS50202">
    <property type="entry name" value="MSP"/>
    <property type="match status" value="1"/>
</dbReference>
<dbReference type="PANTHER" id="PTHR22920:SF21">
    <property type="entry name" value="MAJOR SPERM PROTEIN"/>
    <property type="match status" value="1"/>
</dbReference>
<name>A0A8R1HWS6_CAEJA</name>
<dbReference type="InterPro" id="IPR000535">
    <property type="entry name" value="MSP_dom"/>
</dbReference>
<accession>A0A8R1HWS6</accession>
<dbReference type="Gene3D" id="2.60.40.10">
    <property type="entry name" value="Immunoglobulins"/>
    <property type="match status" value="1"/>
</dbReference>
<evidence type="ECO:0000256" key="4">
    <source>
        <dbReference type="ARBA" id="ARBA00023273"/>
    </source>
</evidence>
<feature type="region of interest" description="Disordered" evidence="8">
    <location>
        <begin position="1"/>
        <end position="66"/>
    </location>
</feature>
<reference evidence="10" key="2">
    <citation type="submission" date="2022-06" db="UniProtKB">
        <authorList>
            <consortium name="EnsemblMetazoa"/>
        </authorList>
    </citation>
    <scope>IDENTIFICATION</scope>
    <source>
        <strain evidence="10">DF5081</strain>
    </source>
</reference>
<comment type="subcellular location">
    <subcellularLocation>
        <location evidence="6">Cell projection</location>
        <location evidence="6">Pseudopodium</location>
    </subcellularLocation>
    <subcellularLocation>
        <location evidence="1">Cytoplasm</location>
        <location evidence="1">Cytoskeleton</location>
    </subcellularLocation>
</comment>
<dbReference type="Proteomes" id="UP000005237">
    <property type="component" value="Unassembled WGS sequence"/>
</dbReference>
<evidence type="ECO:0000259" key="9">
    <source>
        <dbReference type="PROSITE" id="PS50202"/>
    </source>
</evidence>
<dbReference type="InterPro" id="IPR051155">
    <property type="entry name" value="Nematode_MSP"/>
</dbReference>
<dbReference type="AlphaFoldDB" id="A0A8R1HWS6"/>
<dbReference type="GO" id="GO:0005856">
    <property type="term" value="C:cytoskeleton"/>
    <property type="evidence" value="ECO:0007669"/>
    <property type="project" value="UniProtKB-SubCell"/>
</dbReference>
<protein>
    <recommendedName>
        <fullName evidence="7">Major sperm protein</fullName>
    </recommendedName>
</protein>
<evidence type="ECO:0000256" key="1">
    <source>
        <dbReference type="ARBA" id="ARBA00004245"/>
    </source>
</evidence>
<keyword evidence="3 7" id="KW-0206">Cytoskeleton</keyword>
<dbReference type="InterPro" id="IPR013783">
    <property type="entry name" value="Ig-like_fold"/>
</dbReference>
<proteinExistence type="predicted"/>
<reference evidence="11" key="1">
    <citation type="submission" date="2010-08" db="EMBL/GenBank/DDBJ databases">
        <authorList>
            <consortium name="Caenorhabditis japonica Sequencing Consortium"/>
            <person name="Wilson R.K."/>
        </authorList>
    </citation>
    <scope>NUCLEOTIDE SEQUENCE [LARGE SCALE GENOMIC DNA]</scope>
    <source>
        <strain evidence="11">DF5081</strain>
    </source>
</reference>
<feature type="compositionally biased region" description="Low complexity" evidence="8">
    <location>
        <begin position="31"/>
        <end position="45"/>
    </location>
</feature>
<evidence type="ECO:0000256" key="6">
    <source>
        <dbReference type="ARBA" id="ARBA00037818"/>
    </source>
</evidence>
<dbReference type="EnsemblMetazoa" id="CJA14158b.1">
    <property type="protein sequence ID" value="CJA14158b.1"/>
    <property type="gene ID" value="WBGene00133362"/>
</dbReference>